<evidence type="ECO:0000313" key="3">
    <source>
        <dbReference type="Proteomes" id="UP000654471"/>
    </source>
</evidence>
<accession>A0ABQ2VMB2</accession>
<evidence type="ECO:0000256" key="1">
    <source>
        <dbReference type="SAM" id="MobiDB-lite"/>
    </source>
</evidence>
<comment type="caution">
    <text evidence="2">The sequence shown here is derived from an EMBL/GenBank/DDBJ whole genome shotgun (WGS) entry which is preliminary data.</text>
</comment>
<name>A0ABQ2VMB2_9ACTN</name>
<dbReference type="Proteomes" id="UP000654471">
    <property type="component" value="Unassembled WGS sequence"/>
</dbReference>
<organism evidence="2 3">
    <name type="scientific">Streptomyces albospinus</name>
    <dbReference type="NCBI Taxonomy" id="285515"/>
    <lineage>
        <taxon>Bacteria</taxon>
        <taxon>Bacillati</taxon>
        <taxon>Actinomycetota</taxon>
        <taxon>Actinomycetes</taxon>
        <taxon>Kitasatosporales</taxon>
        <taxon>Streptomycetaceae</taxon>
        <taxon>Streptomyces</taxon>
    </lineage>
</organism>
<gene>
    <name evidence="2" type="ORF">GCM10010211_77860</name>
</gene>
<feature type="region of interest" description="Disordered" evidence="1">
    <location>
        <begin position="29"/>
        <end position="63"/>
    </location>
</feature>
<dbReference type="EMBL" id="BMRP01000061">
    <property type="protein sequence ID" value="GGU98937.1"/>
    <property type="molecule type" value="Genomic_DNA"/>
</dbReference>
<evidence type="ECO:0000313" key="2">
    <source>
        <dbReference type="EMBL" id="GGU98937.1"/>
    </source>
</evidence>
<protein>
    <submittedName>
        <fullName evidence="2">Uncharacterized protein</fullName>
    </submittedName>
</protein>
<keyword evidence="3" id="KW-1185">Reference proteome</keyword>
<reference evidence="3" key="1">
    <citation type="journal article" date="2019" name="Int. J. Syst. Evol. Microbiol.">
        <title>The Global Catalogue of Microorganisms (GCM) 10K type strain sequencing project: providing services to taxonomists for standard genome sequencing and annotation.</title>
        <authorList>
            <consortium name="The Broad Institute Genomics Platform"/>
            <consortium name="The Broad Institute Genome Sequencing Center for Infectious Disease"/>
            <person name="Wu L."/>
            <person name="Ma J."/>
        </authorList>
    </citation>
    <scope>NUCLEOTIDE SEQUENCE [LARGE SCALE GENOMIC DNA]</scope>
    <source>
        <strain evidence="3">JCM 3399</strain>
    </source>
</reference>
<proteinExistence type="predicted"/>
<sequence>MVIEWGGGACLEGTADAAGVVLATPPPCGRTRAGGSEGLAISQSPSGTIHPHRPLPMARPTTN</sequence>